<feature type="domain" description="Malonyl-CoA:ACP transacylase (MAT)" evidence="6">
    <location>
        <begin position="7"/>
        <end position="297"/>
    </location>
</feature>
<dbReference type="InterPro" id="IPR024925">
    <property type="entry name" value="Malonyl_CoA-ACP_transAc"/>
</dbReference>
<dbReference type="InterPro" id="IPR016036">
    <property type="entry name" value="Malonyl_transacylase_ACP-bd"/>
</dbReference>
<evidence type="ECO:0000313" key="7">
    <source>
        <dbReference type="EMBL" id="RLE09639.1"/>
    </source>
</evidence>
<dbReference type="GO" id="GO:0006633">
    <property type="term" value="P:fatty acid biosynthetic process"/>
    <property type="evidence" value="ECO:0007669"/>
    <property type="project" value="TreeGrafter"/>
</dbReference>
<organism evidence="7 8">
    <name type="scientific">Aerophobetes bacterium</name>
    <dbReference type="NCBI Taxonomy" id="2030807"/>
    <lineage>
        <taxon>Bacteria</taxon>
        <taxon>Candidatus Aerophobota</taxon>
    </lineage>
</organism>
<dbReference type="EC" id="2.3.1.39" evidence="4"/>
<dbReference type="InterPro" id="IPR016035">
    <property type="entry name" value="Acyl_Trfase/lysoPLipase"/>
</dbReference>
<evidence type="ECO:0000256" key="3">
    <source>
        <dbReference type="ARBA" id="ARBA00048462"/>
    </source>
</evidence>
<evidence type="ECO:0000256" key="2">
    <source>
        <dbReference type="ARBA" id="ARBA00023315"/>
    </source>
</evidence>
<dbReference type="Pfam" id="PF00698">
    <property type="entry name" value="Acyl_transf_1"/>
    <property type="match status" value="1"/>
</dbReference>
<evidence type="ECO:0000256" key="5">
    <source>
        <dbReference type="PIRSR" id="PIRSR000446-1"/>
    </source>
</evidence>
<dbReference type="Gene3D" id="3.40.366.10">
    <property type="entry name" value="Malonyl-Coenzyme A Acyl Carrier Protein, domain 2"/>
    <property type="match status" value="1"/>
</dbReference>
<comment type="catalytic activity">
    <reaction evidence="3 4">
        <text>holo-[ACP] + malonyl-CoA = malonyl-[ACP] + CoA</text>
        <dbReference type="Rhea" id="RHEA:41792"/>
        <dbReference type="Rhea" id="RHEA-COMP:9623"/>
        <dbReference type="Rhea" id="RHEA-COMP:9685"/>
        <dbReference type="ChEBI" id="CHEBI:57287"/>
        <dbReference type="ChEBI" id="CHEBI:57384"/>
        <dbReference type="ChEBI" id="CHEBI:64479"/>
        <dbReference type="ChEBI" id="CHEBI:78449"/>
        <dbReference type="EC" id="2.3.1.39"/>
    </reaction>
</comment>
<evidence type="ECO:0000256" key="4">
    <source>
        <dbReference type="PIRNR" id="PIRNR000446"/>
    </source>
</evidence>
<dbReference type="SUPFAM" id="SSF55048">
    <property type="entry name" value="Probable ACP-binding domain of malonyl-CoA ACP transacylase"/>
    <property type="match status" value="1"/>
</dbReference>
<gene>
    <name evidence="7" type="primary">fabD</name>
    <name evidence="7" type="ORF">DRJ00_03705</name>
</gene>
<dbReference type="EMBL" id="QMPZ01000036">
    <property type="protein sequence ID" value="RLE09639.1"/>
    <property type="molecule type" value="Genomic_DNA"/>
</dbReference>
<dbReference type="SMART" id="SM00827">
    <property type="entry name" value="PKS_AT"/>
    <property type="match status" value="1"/>
</dbReference>
<dbReference type="PANTHER" id="PTHR42681:SF1">
    <property type="entry name" value="MALONYL-COA-ACYL CARRIER PROTEIN TRANSACYLASE, MITOCHONDRIAL"/>
    <property type="match status" value="1"/>
</dbReference>
<dbReference type="Gene3D" id="3.30.70.250">
    <property type="entry name" value="Malonyl-CoA ACP transacylase, ACP-binding"/>
    <property type="match status" value="1"/>
</dbReference>
<dbReference type="InterPro" id="IPR004410">
    <property type="entry name" value="Malonyl_CoA-ACP_transAc_FabD"/>
</dbReference>
<keyword evidence="2 4" id="KW-0012">Acyltransferase</keyword>
<dbReference type="GO" id="GO:0005829">
    <property type="term" value="C:cytosol"/>
    <property type="evidence" value="ECO:0007669"/>
    <property type="project" value="TreeGrafter"/>
</dbReference>
<dbReference type="FunFam" id="3.30.70.250:FF:000001">
    <property type="entry name" value="Malonyl CoA-acyl carrier protein transacylase"/>
    <property type="match status" value="1"/>
</dbReference>
<feature type="active site" evidence="5">
    <location>
        <position position="90"/>
    </location>
</feature>
<dbReference type="InterPro" id="IPR050858">
    <property type="entry name" value="Mal-CoA-ACP_Trans/PKS_FabD"/>
</dbReference>
<dbReference type="PIRSF" id="PIRSF000446">
    <property type="entry name" value="Mct"/>
    <property type="match status" value="1"/>
</dbReference>
<keyword evidence="1 4" id="KW-0808">Transferase</keyword>
<dbReference type="NCBIfam" id="TIGR00128">
    <property type="entry name" value="fabD"/>
    <property type="match status" value="1"/>
</dbReference>
<dbReference type="InterPro" id="IPR001227">
    <property type="entry name" value="Ac_transferase_dom_sf"/>
</dbReference>
<dbReference type="Proteomes" id="UP000279422">
    <property type="component" value="Unassembled WGS sequence"/>
</dbReference>
<dbReference type="AlphaFoldDB" id="A0A497E6Z0"/>
<dbReference type="GO" id="GO:0004314">
    <property type="term" value="F:[acyl-carrier-protein] S-malonyltransferase activity"/>
    <property type="evidence" value="ECO:0007669"/>
    <property type="project" value="UniProtKB-EC"/>
</dbReference>
<evidence type="ECO:0000259" key="6">
    <source>
        <dbReference type="SMART" id="SM00827"/>
    </source>
</evidence>
<comment type="similarity">
    <text evidence="4">Belongs to the fabD family.</text>
</comment>
<name>A0A497E6Z0_UNCAE</name>
<sequence>MRKIAFLFPGQGSQYVGMGREFYTSYERVKEVFDRANKILKFDLKGLCFEGPEEELRKTLNAQPAIMTVSWGICEVLRERMEPDVVAGHSLGEYTAMVAAGVMDYADALRLVRQRAELMDEASREVDGGMAAIIGLPREVVLSVCQDIDGVEAVNFNSPLQIVISGRKSKIKEAVDILREKGARRIIPLPVSGPFHSSLMDKAARRFSQNLDRASFSNPRCKIITNVFARYATTGDEVREALKRQLNHPILWEDCMRKLLTDGVEIFIEVGPGKVLQGLMRRMDRKAKTIGVERPKDLEKVLNLI</sequence>
<proteinExistence type="inferred from homology"/>
<comment type="caution">
    <text evidence="7">The sequence shown here is derived from an EMBL/GenBank/DDBJ whole genome shotgun (WGS) entry which is preliminary data.</text>
</comment>
<feature type="active site" evidence="5">
    <location>
        <position position="196"/>
    </location>
</feature>
<dbReference type="PANTHER" id="PTHR42681">
    <property type="entry name" value="MALONYL-COA-ACYL CARRIER PROTEIN TRANSACYLASE, MITOCHONDRIAL"/>
    <property type="match status" value="1"/>
</dbReference>
<protein>
    <recommendedName>
        <fullName evidence="4">Malonyl CoA-acyl carrier protein transacylase</fullName>
        <ecNumber evidence="4">2.3.1.39</ecNumber>
    </recommendedName>
</protein>
<dbReference type="InterPro" id="IPR014043">
    <property type="entry name" value="Acyl_transferase_dom"/>
</dbReference>
<reference evidence="7 8" key="1">
    <citation type="submission" date="2018-06" db="EMBL/GenBank/DDBJ databases">
        <title>Extensive metabolic versatility and redundancy in microbially diverse, dynamic hydrothermal sediments.</title>
        <authorList>
            <person name="Dombrowski N."/>
            <person name="Teske A."/>
            <person name="Baker B.J."/>
        </authorList>
    </citation>
    <scope>NUCLEOTIDE SEQUENCE [LARGE SCALE GENOMIC DNA]</scope>
    <source>
        <strain evidence="7">B47_G16</strain>
    </source>
</reference>
<evidence type="ECO:0000256" key="1">
    <source>
        <dbReference type="ARBA" id="ARBA00022679"/>
    </source>
</evidence>
<dbReference type="SUPFAM" id="SSF52151">
    <property type="entry name" value="FabD/lysophospholipase-like"/>
    <property type="match status" value="1"/>
</dbReference>
<accession>A0A497E6Z0</accession>
<evidence type="ECO:0000313" key="8">
    <source>
        <dbReference type="Proteomes" id="UP000279422"/>
    </source>
</evidence>